<sequence length="132" mass="14883">MGFPHSAQQHPGLSPSSDAAHNSYCLPIMSIGRGHNHVLLLHFGHFHVSFNCHHEFNGALFYPGLCFSQLVLPEQRFLWGKKKKKNPSHILRPRGKYYPPKACLSPSQNATEQIWFSKPQQAGPCLVTPSRQ</sequence>
<dbReference type="GlyGen" id="A0A8V1AHN2">
    <property type="glycosylation" value="1 site"/>
</dbReference>
<keyword evidence="2" id="KW-1185">Reference proteome</keyword>
<evidence type="ECO:0000313" key="1">
    <source>
        <dbReference type="Ensembl" id="ENSGALP00010041155.1"/>
    </source>
</evidence>
<dbReference type="Proteomes" id="UP000000539">
    <property type="component" value="Chromosome 26"/>
</dbReference>
<reference evidence="1" key="3">
    <citation type="submission" date="2025-09" db="UniProtKB">
        <authorList>
            <consortium name="Ensembl"/>
        </authorList>
    </citation>
    <scope>IDENTIFICATION</scope>
    <source>
        <strain evidence="1">broiler</strain>
    </source>
</reference>
<reference evidence="1" key="2">
    <citation type="submission" date="2025-08" db="UniProtKB">
        <authorList>
            <consortium name="Ensembl"/>
        </authorList>
    </citation>
    <scope>IDENTIFICATION</scope>
    <source>
        <strain evidence="1">broiler</strain>
    </source>
</reference>
<protein>
    <submittedName>
        <fullName evidence="1">Uncharacterized protein</fullName>
    </submittedName>
</protein>
<reference evidence="1" key="1">
    <citation type="submission" date="2020-11" db="EMBL/GenBank/DDBJ databases">
        <title>Gallus gallus (Chicken) genome, bGalGal1, GRCg7b, maternal haplotype autosomes + Z &amp; W.</title>
        <authorList>
            <person name="Warren W."/>
            <person name="Formenti G."/>
            <person name="Fedrigo O."/>
            <person name="Haase B."/>
            <person name="Mountcastle J."/>
            <person name="Balacco J."/>
            <person name="Tracey A."/>
            <person name="Schneider V."/>
            <person name="Okimoto R."/>
            <person name="Cheng H."/>
            <person name="Hawken R."/>
            <person name="Howe K."/>
            <person name="Jarvis E.D."/>
        </authorList>
    </citation>
    <scope>NUCLEOTIDE SEQUENCE [LARGE SCALE GENOMIC DNA]</scope>
    <source>
        <strain evidence="1">Broiler</strain>
    </source>
</reference>
<organism evidence="1 2">
    <name type="scientific">Gallus gallus</name>
    <name type="common">Chicken</name>
    <dbReference type="NCBI Taxonomy" id="9031"/>
    <lineage>
        <taxon>Eukaryota</taxon>
        <taxon>Metazoa</taxon>
        <taxon>Chordata</taxon>
        <taxon>Craniata</taxon>
        <taxon>Vertebrata</taxon>
        <taxon>Euteleostomi</taxon>
        <taxon>Archelosauria</taxon>
        <taxon>Archosauria</taxon>
        <taxon>Dinosauria</taxon>
        <taxon>Saurischia</taxon>
        <taxon>Theropoda</taxon>
        <taxon>Coelurosauria</taxon>
        <taxon>Aves</taxon>
        <taxon>Neognathae</taxon>
        <taxon>Galloanserae</taxon>
        <taxon>Galliformes</taxon>
        <taxon>Phasianidae</taxon>
        <taxon>Phasianinae</taxon>
        <taxon>Gallus</taxon>
    </lineage>
</organism>
<evidence type="ECO:0000313" key="2">
    <source>
        <dbReference type="Proteomes" id="UP000000539"/>
    </source>
</evidence>
<dbReference type="Ensembl" id="ENSGALT00010067251.1">
    <property type="protein sequence ID" value="ENSGALP00010041155.1"/>
    <property type="gene ID" value="ENSGALG00010027742.1"/>
</dbReference>
<name>A0A8V1AHN2_CHICK</name>
<accession>A0A8V1AHN2</accession>
<proteinExistence type="predicted"/>
<dbReference type="AlphaFoldDB" id="A0A8V1AHN2"/>